<evidence type="ECO:0000256" key="6">
    <source>
        <dbReference type="SAM" id="Phobius"/>
    </source>
</evidence>
<keyword evidence="4 6" id="KW-0472">Membrane</keyword>
<keyword evidence="8" id="KW-1185">Reference proteome</keyword>
<name>A0AAD7XLE6_9STRA</name>
<comment type="caution">
    <text evidence="7">The sequence shown here is derived from an EMBL/GenBank/DDBJ whole genome shotgun (WGS) entry which is preliminary data.</text>
</comment>
<evidence type="ECO:0000256" key="4">
    <source>
        <dbReference type="ARBA" id="ARBA00023136"/>
    </source>
</evidence>
<dbReference type="Proteomes" id="UP001230188">
    <property type="component" value="Unassembled WGS sequence"/>
</dbReference>
<keyword evidence="2 6" id="KW-0812">Transmembrane</keyword>
<evidence type="ECO:0000256" key="5">
    <source>
        <dbReference type="SAM" id="MobiDB-lite"/>
    </source>
</evidence>
<feature type="transmembrane region" description="Helical" evidence="6">
    <location>
        <begin position="499"/>
        <end position="521"/>
    </location>
</feature>
<evidence type="ECO:0000256" key="3">
    <source>
        <dbReference type="ARBA" id="ARBA00022989"/>
    </source>
</evidence>
<dbReference type="Pfam" id="PF03619">
    <property type="entry name" value="Solute_trans_a"/>
    <property type="match status" value="1"/>
</dbReference>
<feature type="compositionally biased region" description="Acidic residues" evidence="5">
    <location>
        <begin position="697"/>
        <end position="711"/>
    </location>
</feature>
<feature type="region of interest" description="Disordered" evidence="5">
    <location>
        <begin position="634"/>
        <end position="668"/>
    </location>
</feature>
<sequence length="774" mass="83744">MALAAAWFVGVAVAACGGAYGARFFVADASSEVEALASGLDKEKALTAALGSRIEMLEARLVLMAYAANQTRADLEAEVDALRGRLEDKVTNEDLRDEIRASSEGLVAEREAFAARANETLARVADMTASTAREAEVAAADSARRENLKASSRLNRTIEVAAQRLEVATELGETDVAARTAGGLRNLSTYQARLEEKLGSTATAAGAEIDANRRGAVDAVSAVAKTANATAHRAATVAREASAQAVLEVNKATVETEQNLAALNATAHDAIDTLKNYSADMLRVADRVEARLESSSELLGRLEDALSNVKDSVAKYETVTDSRFERQNFLFRAWIAGFFALAASILTVRHVYSHTTRMAFPEAQRKVLAILWMVPIYALTSWAAIVWPKAEDELQLASSVYEAYAVYMFFALLVAILGNGDGEDAAIAHGLPELVAQPFCTGVLSCSPGRLISGEHFMFRCKLATLQFVVFKPLLACAEYALLRFAQFRGALFDYTKPTLWITLLLNASVSLALAALFAFFHATQHSPRLKLHTPWPKFLAIKAVVFMTWFQAVAISLALRLKLGPKSFDDDLASAFQNFLVCIEMFVAAMAHAHIFGADEWQPDFKPLHVTASVADNLALQDFVRDFRSVLPSRRRKKPPRQALGDAKLPEDIQSDADDLSPTNEDSNEVFSALVDAPRLLTETDGLCCSVGENDVGAEDDDDDDDDDDNTGGGKKCHGDDDDDADPPPDKHHHDGADYVDDTLGYSTEMEMTAMGGGSTILHTGSRSCVDLV</sequence>
<feature type="transmembrane region" description="Helical" evidence="6">
    <location>
        <begin position="368"/>
        <end position="387"/>
    </location>
</feature>
<organism evidence="7 8">
    <name type="scientific">Chrysophaeum taylorii</name>
    <dbReference type="NCBI Taxonomy" id="2483200"/>
    <lineage>
        <taxon>Eukaryota</taxon>
        <taxon>Sar</taxon>
        <taxon>Stramenopiles</taxon>
        <taxon>Ochrophyta</taxon>
        <taxon>Pelagophyceae</taxon>
        <taxon>Pelagomonadales</taxon>
        <taxon>Pelagomonadaceae</taxon>
        <taxon>Chrysophaeum</taxon>
    </lineage>
</organism>
<comment type="subcellular location">
    <subcellularLocation>
        <location evidence="1">Membrane</location>
        <topology evidence="1">Multi-pass membrane protein</topology>
    </subcellularLocation>
</comment>
<proteinExistence type="predicted"/>
<protein>
    <submittedName>
        <fullName evidence="7">Uncharacterized protein</fullName>
    </submittedName>
</protein>
<dbReference type="SMART" id="SM01417">
    <property type="entry name" value="Solute_trans_a"/>
    <property type="match status" value="1"/>
</dbReference>
<keyword evidence="3 6" id="KW-1133">Transmembrane helix</keyword>
<feature type="compositionally biased region" description="Basic and acidic residues" evidence="5">
    <location>
        <begin position="729"/>
        <end position="738"/>
    </location>
</feature>
<dbReference type="PANTHER" id="PTHR23423">
    <property type="entry name" value="ORGANIC SOLUTE TRANSPORTER-RELATED"/>
    <property type="match status" value="1"/>
</dbReference>
<evidence type="ECO:0000313" key="8">
    <source>
        <dbReference type="Proteomes" id="UP001230188"/>
    </source>
</evidence>
<evidence type="ECO:0000256" key="1">
    <source>
        <dbReference type="ARBA" id="ARBA00004141"/>
    </source>
</evidence>
<evidence type="ECO:0000256" key="2">
    <source>
        <dbReference type="ARBA" id="ARBA00022692"/>
    </source>
</evidence>
<dbReference type="EMBL" id="JAQMWT010000149">
    <property type="protein sequence ID" value="KAJ8609129.1"/>
    <property type="molecule type" value="Genomic_DNA"/>
</dbReference>
<accession>A0AAD7XLE6</accession>
<feature type="transmembrane region" description="Helical" evidence="6">
    <location>
        <begin position="399"/>
        <end position="417"/>
    </location>
</feature>
<dbReference type="InterPro" id="IPR005178">
    <property type="entry name" value="Ostalpha/TMEM184C"/>
</dbReference>
<gene>
    <name evidence="7" type="ORF">CTAYLR_006076</name>
</gene>
<feature type="region of interest" description="Disordered" evidence="5">
    <location>
        <begin position="692"/>
        <end position="745"/>
    </location>
</feature>
<reference evidence="7" key="1">
    <citation type="submission" date="2023-01" db="EMBL/GenBank/DDBJ databases">
        <title>Metagenome sequencing of chrysophaentin producing Chrysophaeum taylorii.</title>
        <authorList>
            <person name="Davison J."/>
            <person name="Bewley C."/>
        </authorList>
    </citation>
    <scope>NUCLEOTIDE SEQUENCE</scope>
    <source>
        <strain evidence="7">NIES-1699</strain>
    </source>
</reference>
<feature type="transmembrane region" description="Helical" evidence="6">
    <location>
        <begin position="541"/>
        <end position="560"/>
    </location>
</feature>
<evidence type="ECO:0000313" key="7">
    <source>
        <dbReference type="EMBL" id="KAJ8609129.1"/>
    </source>
</evidence>
<dbReference type="GO" id="GO:0016020">
    <property type="term" value="C:membrane"/>
    <property type="evidence" value="ECO:0007669"/>
    <property type="project" value="UniProtKB-SubCell"/>
</dbReference>
<feature type="transmembrane region" description="Helical" evidence="6">
    <location>
        <begin position="329"/>
        <end position="348"/>
    </location>
</feature>
<dbReference type="AlphaFoldDB" id="A0AAD7XLE6"/>